<reference evidence="1 2" key="1">
    <citation type="journal article" date="2018" name="Nat. Genet.">
        <title>The Rosa genome provides new insights in the design of modern roses.</title>
        <authorList>
            <person name="Bendahmane M."/>
        </authorList>
    </citation>
    <scope>NUCLEOTIDE SEQUENCE [LARGE SCALE GENOMIC DNA]</scope>
    <source>
        <strain evidence="2">cv. Old Blush</strain>
    </source>
</reference>
<organism evidence="1 2">
    <name type="scientific">Rosa chinensis</name>
    <name type="common">China rose</name>
    <dbReference type="NCBI Taxonomy" id="74649"/>
    <lineage>
        <taxon>Eukaryota</taxon>
        <taxon>Viridiplantae</taxon>
        <taxon>Streptophyta</taxon>
        <taxon>Embryophyta</taxon>
        <taxon>Tracheophyta</taxon>
        <taxon>Spermatophyta</taxon>
        <taxon>Magnoliopsida</taxon>
        <taxon>eudicotyledons</taxon>
        <taxon>Gunneridae</taxon>
        <taxon>Pentapetalae</taxon>
        <taxon>rosids</taxon>
        <taxon>fabids</taxon>
        <taxon>Rosales</taxon>
        <taxon>Rosaceae</taxon>
        <taxon>Rosoideae</taxon>
        <taxon>Rosoideae incertae sedis</taxon>
        <taxon>Rosa</taxon>
    </lineage>
</organism>
<protein>
    <submittedName>
        <fullName evidence="1">Uncharacterized protein</fullName>
    </submittedName>
</protein>
<dbReference type="EMBL" id="PDCK01000040">
    <property type="protein sequence ID" value="PRQ50506.1"/>
    <property type="molecule type" value="Genomic_DNA"/>
</dbReference>
<keyword evidence="2" id="KW-1185">Reference proteome</keyword>
<proteinExistence type="predicted"/>
<accession>A0A2P6RVQ7</accession>
<comment type="caution">
    <text evidence="1">The sequence shown here is derived from an EMBL/GenBank/DDBJ whole genome shotgun (WGS) entry which is preliminary data.</text>
</comment>
<dbReference type="AlphaFoldDB" id="A0A2P6RVQ7"/>
<gene>
    <name evidence="1" type="ORF">RchiOBHm_Chr2g0133961</name>
</gene>
<sequence length="50" mass="5895">MLHWAPTRFQPIREQGVDLTTLEQKRVARVMGEFPKGTRGFYSLCRLPIY</sequence>
<evidence type="ECO:0000313" key="1">
    <source>
        <dbReference type="EMBL" id="PRQ50506.1"/>
    </source>
</evidence>
<evidence type="ECO:0000313" key="2">
    <source>
        <dbReference type="Proteomes" id="UP000238479"/>
    </source>
</evidence>
<name>A0A2P6RVQ7_ROSCH</name>
<dbReference type="Gramene" id="PRQ50506">
    <property type="protein sequence ID" value="PRQ50506"/>
    <property type="gene ID" value="RchiOBHm_Chr2g0133961"/>
</dbReference>
<dbReference type="Proteomes" id="UP000238479">
    <property type="component" value="Chromosome 2"/>
</dbReference>